<evidence type="ECO:0000256" key="1">
    <source>
        <dbReference type="SAM" id="Coils"/>
    </source>
</evidence>
<accession>A0AAV8WDI9</accession>
<dbReference type="EMBL" id="JANEYG010000003">
    <property type="protein sequence ID" value="KAJ8924285.1"/>
    <property type="molecule type" value="Genomic_DNA"/>
</dbReference>
<keyword evidence="1" id="KW-0175">Coiled coil</keyword>
<gene>
    <name evidence="3" type="ORF">NQ315_007077</name>
</gene>
<evidence type="ECO:0000313" key="3">
    <source>
        <dbReference type="EMBL" id="KAJ8924285.1"/>
    </source>
</evidence>
<name>A0AAV8WDI9_9CUCU</name>
<keyword evidence="4" id="KW-1185">Reference proteome</keyword>
<feature type="compositionally biased region" description="Basic and acidic residues" evidence="2">
    <location>
        <begin position="771"/>
        <end position="780"/>
    </location>
</feature>
<feature type="compositionally biased region" description="Polar residues" evidence="2">
    <location>
        <begin position="407"/>
        <end position="418"/>
    </location>
</feature>
<reference evidence="3 4" key="1">
    <citation type="journal article" date="2023" name="Insect Mol. Biol.">
        <title>Genome sequencing provides insights into the evolution of gene families encoding plant cell wall-degrading enzymes in longhorned beetles.</title>
        <authorList>
            <person name="Shin N.R."/>
            <person name="Okamura Y."/>
            <person name="Kirsch R."/>
            <person name="Pauchet Y."/>
        </authorList>
    </citation>
    <scope>NUCLEOTIDE SEQUENCE [LARGE SCALE GENOMIC DNA]</scope>
    <source>
        <strain evidence="3">EAD_L_NR</strain>
    </source>
</reference>
<feature type="compositionally biased region" description="Basic and acidic residues" evidence="2">
    <location>
        <begin position="962"/>
        <end position="994"/>
    </location>
</feature>
<feature type="non-terminal residue" evidence="3">
    <location>
        <position position="1"/>
    </location>
</feature>
<sequence length="994" mass="113688">ESYLLCPFFSVPRERVVVGAASGDGAGHPVASPVRKERLKKSKKELEEEAAKVLQQVDQLDCVTGGEGVRPDRFYTLPNRKKKDYSSASLDRRVKRRGSLELVPPKKPPRTFAASPPPPQKASIFDIFKKDKKPEPKKSNLRRSVSDASNLKSKVYGPSGNEKRSGSDAEDDLKVSQNSKKQLSPIIEVTQREDYFTRVDVDHDKENIRNSENVKQNSVTEKLKEYIDEVDEQLYKETGVRVTPTKEEVKDPAPIIIDVEKAEKISGKNKKFKDSALGKKLKSITHKKKKKTNEAGKKKKLPSDTKAKEKKFGEGKAAVPLKVEVEEPRPEEKSPTPHSPSPRIKAAVENFEKLGRSSPTMIHSSQKPADKLPLTKGRTVDTMVKRLSNDSCSPPPPKTNIMITPHGSVQHNNNQPFSYTRGLSPDKYMSNETSPNPGSPIIYAQVVCGSNGTGPAKQTVHAAYTNGKKQPHSDSDEGLGGEENSGFSRLDKTVTHFGDDRYNGNSYTKSRDDYFDEDKFEEESPITPKFRNPAYLNGYSGYERKVSEFSKIEHSGYIDSSSRGRGDGMDAKRRESLTENENGFIPKTLNGHVRSDLSARRDLLESRIKNRLQDNTMRISPEYLQNTTPTNVYISESTSKYYRGGSTSPVGYTEKYFSEIRKDKYGQPRKVESRSKQYFGKDSIEYDNRIKSNGYQYNGFDSEPKSFDSQISDYRSSPENRHFETSHNKSNSRYTNVETQKIFKDRDMYKSTPEIHQNSYRDAQYHDSYHDSLRREKAENRVVNSSKYRSDRYLDQTESERKDKFGDSGIENDFRRDSGDNFRVNRPSRSRREYCNESEDEGFASSLLIASERQHTEDNINQRRRRNYDSDRANSREDDSYRHLEHMDYKSKVRNDYVPRERSIDDGSHYDPRIDKDGDRSTLKRVDKKPPKPEKKSGLEKVKSLFTRDSKKKKEKAQPGMVREESLRARYIEYKGRDTVDSKSKKKEIKEVHA</sequence>
<comment type="caution">
    <text evidence="3">The sequence shown here is derived from an EMBL/GenBank/DDBJ whole genome shotgun (WGS) entry which is preliminary data.</text>
</comment>
<proteinExistence type="predicted"/>
<feature type="region of interest" description="Disordered" evidence="2">
    <location>
        <begin position="850"/>
        <end position="994"/>
    </location>
</feature>
<feature type="region of interest" description="Disordered" evidence="2">
    <location>
        <begin position="466"/>
        <end position="490"/>
    </location>
</feature>
<feature type="compositionally biased region" description="Polar residues" evidence="2">
    <location>
        <begin position="357"/>
        <end position="367"/>
    </location>
</feature>
<evidence type="ECO:0000313" key="4">
    <source>
        <dbReference type="Proteomes" id="UP001159042"/>
    </source>
</evidence>
<feature type="region of interest" description="Disordered" evidence="2">
    <location>
        <begin position="695"/>
        <end position="748"/>
    </location>
</feature>
<dbReference type="Proteomes" id="UP001159042">
    <property type="component" value="Unassembled WGS sequence"/>
</dbReference>
<feature type="region of interest" description="Disordered" evidence="2">
    <location>
        <begin position="267"/>
        <end position="436"/>
    </location>
</feature>
<feature type="compositionally biased region" description="Basic and acidic residues" evidence="2">
    <location>
        <begin position="852"/>
        <end position="949"/>
    </location>
</feature>
<dbReference type="AlphaFoldDB" id="A0AAV8WDI9"/>
<feature type="compositionally biased region" description="Basic residues" evidence="2">
    <location>
        <begin position="279"/>
        <end position="291"/>
    </location>
</feature>
<feature type="compositionally biased region" description="Basic and acidic residues" evidence="2">
    <location>
        <begin position="267"/>
        <end position="277"/>
    </location>
</feature>
<feature type="compositionally biased region" description="Polar residues" evidence="2">
    <location>
        <begin position="728"/>
        <end position="739"/>
    </location>
</feature>
<feature type="compositionally biased region" description="Basic and acidic residues" evidence="2">
    <location>
        <begin position="716"/>
        <end position="727"/>
    </location>
</feature>
<feature type="compositionally biased region" description="Basic and acidic residues" evidence="2">
    <location>
        <begin position="323"/>
        <end position="335"/>
    </location>
</feature>
<feature type="compositionally biased region" description="Polar residues" evidence="2">
    <location>
        <begin position="142"/>
        <end position="152"/>
    </location>
</feature>
<feature type="compositionally biased region" description="Basic and acidic residues" evidence="2">
    <location>
        <begin position="788"/>
        <end position="820"/>
    </location>
</feature>
<protein>
    <submittedName>
        <fullName evidence="3">Uncharacterized protein</fullName>
    </submittedName>
</protein>
<feature type="compositionally biased region" description="Basic and acidic residues" evidence="2">
    <location>
        <begin position="127"/>
        <end position="138"/>
    </location>
</feature>
<feature type="region of interest" description="Disordered" evidence="2">
    <location>
        <begin position="66"/>
        <end position="186"/>
    </location>
</feature>
<evidence type="ECO:0000256" key="2">
    <source>
        <dbReference type="SAM" id="MobiDB-lite"/>
    </source>
</evidence>
<feature type="compositionally biased region" description="Basic and acidic residues" evidence="2">
    <location>
        <begin position="292"/>
        <end position="314"/>
    </location>
</feature>
<organism evidence="3 4">
    <name type="scientific">Exocentrus adspersus</name>
    <dbReference type="NCBI Taxonomy" id="1586481"/>
    <lineage>
        <taxon>Eukaryota</taxon>
        <taxon>Metazoa</taxon>
        <taxon>Ecdysozoa</taxon>
        <taxon>Arthropoda</taxon>
        <taxon>Hexapoda</taxon>
        <taxon>Insecta</taxon>
        <taxon>Pterygota</taxon>
        <taxon>Neoptera</taxon>
        <taxon>Endopterygota</taxon>
        <taxon>Coleoptera</taxon>
        <taxon>Polyphaga</taxon>
        <taxon>Cucujiformia</taxon>
        <taxon>Chrysomeloidea</taxon>
        <taxon>Cerambycidae</taxon>
        <taxon>Lamiinae</taxon>
        <taxon>Acanthocinini</taxon>
        <taxon>Exocentrus</taxon>
    </lineage>
</organism>
<feature type="region of interest" description="Disordered" evidence="2">
    <location>
        <begin position="771"/>
        <end position="837"/>
    </location>
</feature>
<feature type="coiled-coil region" evidence="1">
    <location>
        <begin position="36"/>
        <end position="63"/>
    </location>
</feature>
<feature type="non-terminal residue" evidence="3">
    <location>
        <position position="994"/>
    </location>
</feature>